<evidence type="ECO:0000256" key="6">
    <source>
        <dbReference type="ARBA" id="ARBA00023141"/>
    </source>
</evidence>
<protein>
    <recommendedName>
        <fullName evidence="8">Indole-3-glycerol phosphate synthase</fullName>
        <shortName evidence="8">IGPS</shortName>
        <ecNumber evidence="8">4.1.1.48</ecNumber>
    </recommendedName>
</protein>
<dbReference type="EC" id="4.1.1.48" evidence="8"/>
<dbReference type="RefSeq" id="WP_377344563.1">
    <property type="nucleotide sequence ID" value="NZ_JBHLTP010000001.1"/>
</dbReference>
<evidence type="ECO:0000313" key="10">
    <source>
        <dbReference type="EMBL" id="MFC0522075.1"/>
    </source>
</evidence>
<comment type="similarity">
    <text evidence="8">Belongs to the TrpC family.</text>
</comment>
<evidence type="ECO:0000256" key="4">
    <source>
        <dbReference type="ARBA" id="ARBA00022793"/>
    </source>
</evidence>
<dbReference type="PANTHER" id="PTHR22854:SF2">
    <property type="entry name" value="INDOLE-3-GLYCEROL-PHOSPHATE SYNTHASE"/>
    <property type="match status" value="1"/>
</dbReference>
<dbReference type="NCBIfam" id="NF001377">
    <property type="entry name" value="PRK00278.2-4"/>
    <property type="match status" value="1"/>
</dbReference>
<dbReference type="Gene3D" id="3.20.20.70">
    <property type="entry name" value="Aldolase class I"/>
    <property type="match status" value="1"/>
</dbReference>
<dbReference type="PROSITE" id="PS00614">
    <property type="entry name" value="IGPS"/>
    <property type="match status" value="1"/>
</dbReference>
<dbReference type="InterPro" id="IPR011060">
    <property type="entry name" value="RibuloseP-bd_barrel"/>
</dbReference>
<keyword evidence="3 8" id="KW-0028">Amino-acid biosynthesis</keyword>
<keyword evidence="11" id="KW-1185">Reference proteome</keyword>
<dbReference type="NCBIfam" id="NF001375">
    <property type="entry name" value="PRK00278.2-2"/>
    <property type="match status" value="1"/>
</dbReference>
<keyword evidence="4 8" id="KW-0210">Decarboxylase</keyword>
<reference evidence="10 11" key="1">
    <citation type="submission" date="2024-09" db="EMBL/GenBank/DDBJ databases">
        <authorList>
            <person name="Sun Q."/>
            <person name="Mori K."/>
        </authorList>
    </citation>
    <scope>NUCLEOTIDE SEQUENCE [LARGE SCALE GENOMIC DNA]</scope>
    <source>
        <strain evidence="10 11">NCAIM B.02529</strain>
    </source>
</reference>
<dbReference type="SUPFAM" id="SSF51366">
    <property type="entry name" value="Ribulose-phoshate binding barrel"/>
    <property type="match status" value="1"/>
</dbReference>
<evidence type="ECO:0000256" key="8">
    <source>
        <dbReference type="HAMAP-Rule" id="MF_00134"/>
    </source>
</evidence>
<name>A0ABV6LI55_9BACI</name>
<dbReference type="InterPro" id="IPR001468">
    <property type="entry name" value="Indole-3-GlycerolPSynthase_CS"/>
</dbReference>
<dbReference type="PANTHER" id="PTHR22854">
    <property type="entry name" value="TRYPTOPHAN BIOSYNTHESIS PROTEIN"/>
    <property type="match status" value="1"/>
</dbReference>
<evidence type="ECO:0000256" key="2">
    <source>
        <dbReference type="ARBA" id="ARBA00004696"/>
    </source>
</evidence>
<dbReference type="InterPro" id="IPR013785">
    <property type="entry name" value="Aldolase_TIM"/>
</dbReference>
<keyword evidence="6 8" id="KW-0057">Aromatic amino acid biosynthesis</keyword>
<organism evidence="10 11">
    <name type="scientific">Pontibacillus salicampi</name>
    <dbReference type="NCBI Taxonomy" id="1449801"/>
    <lineage>
        <taxon>Bacteria</taxon>
        <taxon>Bacillati</taxon>
        <taxon>Bacillota</taxon>
        <taxon>Bacilli</taxon>
        <taxon>Bacillales</taxon>
        <taxon>Bacillaceae</taxon>
        <taxon>Pontibacillus</taxon>
    </lineage>
</organism>
<evidence type="ECO:0000256" key="5">
    <source>
        <dbReference type="ARBA" id="ARBA00022822"/>
    </source>
</evidence>
<dbReference type="CDD" id="cd00331">
    <property type="entry name" value="IGPS"/>
    <property type="match status" value="1"/>
</dbReference>
<evidence type="ECO:0000256" key="7">
    <source>
        <dbReference type="ARBA" id="ARBA00023239"/>
    </source>
</evidence>
<proteinExistence type="inferred from homology"/>
<dbReference type="InterPro" id="IPR013798">
    <property type="entry name" value="Indole-3-glycerol_P_synth_dom"/>
</dbReference>
<gene>
    <name evidence="8 10" type="primary">trpC</name>
    <name evidence="10" type="ORF">ACFFGV_00535</name>
</gene>
<feature type="domain" description="Indole-3-glycerol phosphate synthase" evidence="9">
    <location>
        <begin position="3"/>
        <end position="246"/>
    </location>
</feature>
<keyword evidence="7 8" id="KW-0456">Lyase</keyword>
<keyword evidence="5 8" id="KW-0822">Tryptophan biosynthesis</keyword>
<dbReference type="Proteomes" id="UP001589836">
    <property type="component" value="Unassembled WGS sequence"/>
</dbReference>
<dbReference type="InterPro" id="IPR045186">
    <property type="entry name" value="Indole-3-glycerol_P_synth"/>
</dbReference>
<evidence type="ECO:0000259" key="9">
    <source>
        <dbReference type="Pfam" id="PF00218"/>
    </source>
</evidence>
<evidence type="ECO:0000313" key="11">
    <source>
        <dbReference type="Proteomes" id="UP001589836"/>
    </source>
</evidence>
<comment type="catalytic activity">
    <reaction evidence="1 8">
        <text>1-(2-carboxyphenylamino)-1-deoxy-D-ribulose 5-phosphate + H(+) = (1S,2R)-1-C-(indol-3-yl)glycerol 3-phosphate + CO2 + H2O</text>
        <dbReference type="Rhea" id="RHEA:23476"/>
        <dbReference type="ChEBI" id="CHEBI:15377"/>
        <dbReference type="ChEBI" id="CHEBI:15378"/>
        <dbReference type="ChEBI" id="CHEBI:16526"/>
        <dbReference type="ChEBI" id="CHEBI:58613"/>
        <dbReference type="ChEBI" id="CHEBI:58866"/>
        <dbReference type="EC" id="4.1.1.48"/>
    </reaction>
</comment>
<dbReference type="HAMAP" id="MF_00134_B">
    <property type="entry name" value="IGPS_B"/>
    <property type="match status" value="1"/>
</dbReference>
<dbReference type="GO" id="GO:0004425">
    <property type="term" value="F:indole-3-glycerol-phosphate synthase activity"/>
    <property type="evidence" value="ECO:0007669"/>
    <property type="project" value="UniProtKB-EC"/>
</dbReference>
<dbReference type="Pfam" id="PF00218">
    <property type="entry name" value="IGPS"/>
    <property type="match status" value="1"/>
</dbReference>
<sequence length="258" mass="28766">MLNTILEHKREEIKNLVLPEPVTVEKRTLYNSLLNTNFLAGLIAEVKKASPSKGVIQENFKPVETASFYERAGASAISVLTDERFFQGNRDYLTKVKQHVSLPILRKDFIIEEQQVEESARIGADAILLIGEAMEPAKLHQLYQSAYARDLEVLVEVHSEETLLAILEHFQPEIIGVNNRDLNTFVTDVVHTENIAPLIPEGSLLVSESGLFTQVDVLRVRNAGAKGVLIGEALMRHENPMEQIQTMMGSGSHERADG</sequence>
<comment type="caution">
    <text evidence="10">The sequence shown here is derived from an EMBL/GenBank/DDBJ whole genome shotgun (WGS) entry which is preliminary data.</text>
</comment>
<evidence type="ECO:0000256" key="3">
    <source>
        <dbReference type="ARBA" id="ARBA00022605"/>
    </source>
</evidence>
<dbReference type="EMBL" id="JBHLTP010000001">
    <property type="protein sequence ID" value="MFC0522075.1"/>
    <property type="molecule type" value="Genomic_DNA"/>
</dbReference>
<comment type="pathway">
    <text evidence="2 8">Amino-acid biosynthesis; L-tryptophan biosynthesis; L-tryptophan from chorismate: step 4/5.</text>
</comment>
<accession>A0ABV6LI55</accession>
<evidence type="ECO:0000256" key="1">
    <source>
        <dbReference type="ARBA" id="ARBA00001633"/>
    </source>
</evidence>